<protein>
    <submittedName>
        <fullName evidence="1">Uncharacterized protein</fullName>
    </submittedName>
</protein>
<gene>
    <name evidence="1" type="ORF">TTRE_0000106801</name>
</gene>
<sequence>MLAQATHNAGNLATALMSHAVPDAAYVRDMIRRAKASDKTVSINNQCLFIDYQFVCYVPPNMVT</sequence>
<dbReference type="AlphaFoldDB" id="A0A077YYD0"/>
<dbReference type="OrthoDB" id="5919506at2759"/>
<reference evidence="1" key="2">
    <citation type="submission" date="2014-03" db="EMBL/GenBank/DDBJ databases">
        <title>The whipworm genome and dual-species transcriptomics of an intimate host-pathogen interaction.</title>
        <authorList>
            <person name="Foth B.J."/>
            <person name="Tsai I.J."/>
            <person name="Reid A.J."/>
            <person name="Bancroft A.J."/>
            <person name="Nichol S."/>
            <person name="Tracey A."/>
            <person name="Holroyd N."/>
            <person name="Cotton J.A."/>
            <person name="Stanley E.J."/>
            <person name="Zarowiecki M."/>
            <person name="Liu J.Z."/>
            <person name="Huckvale T."/>
            <person name="Cooper P.J."/>
            <person name="Grencis R.K."/>
            <person name="Berriman M."/>
        </authorList>
    </citation>
    <scope>NUCLEOTIDE SEQUENCE [LARGE SCALE GENOMIC DNA]</scope>
</reference>
<organism evidence="1 2">
    <name type="scientific">Trichuris trichiura</name>
    <name type="common">Whipworm</name>
    <name type="synonym">Trichocephalus trichiurus</name>
    <dbReference type="NCBI Taxonomy" id="36087"/>
    <lineage>
        <taxon>Eukaryota</taxon>
        <taxon>Metazoa</taxon>
        <taxon>Ecdysozoa</taxon>
        <taxon>Nematoda</taxon>
        <taxon>Enoplea</taxon>
        <taxon>Dorylaimia</taxon>
        <taxon>Trichinellida</taxon>
        <taxon>Trichuridae</taxon>
        <taxon>Trichuris</taxon>
    </lineage>
</organism>
<dbReference type="EMBL" id="HG805832">
    <property type="protein sequence ID" value="CDW52806.1"/>
    <property type="molecule type" value="Genomic_DNA"/>
</dbReference>
<dbReference type="Proteomes" id="UP000030665">
    <property type="component" value="Unassembled WGS sequence"/>
</dbReference>
<proteinExistence type="predicted"/>
<reference evidence="1" key="1">
    <citation type="submission" date="2014-01" db="EMBL/GenBank/DDBJ databases">
        <authorList>
            <person name="Aslett M."/>
        </authorList>
    </citation>
    <scope>NUCLEOTIDE SEQUENCE</scope>
</reference>
<evidence type="ECO:0000313" key="2">
    <source>
        <dbReference type="Proteomes" id="UP000030665"/>
    </source>
</evidence>
<keyword evidence="2" id="KW-1185">Reference proteome</keyword>
<evidence type="ECO:0000313" key="1">
    <source>
        <dbReference type="EMBL" id="CDW52806.1"/>
    </source>
</evidence>
<accession>A0A077YYD0</accession>
<name>A0A077YYD0_TRITR</name>